<proteinExistence type="predicted"/>
<protein>
    <submittedName>
        <fullName evidence="2">Uncharacterized protein</fullName>
    </submittedName>
</protein>
<sequence>MTLQQHKIVQPWCLPRSLSGGRERRSGVNNVGGQIRLGCISAWIFLKGLIYCGFLGLHLRIWCALILDGTGASRKIQ</sequence>
<keyword evidence="1" id="KW-0472">Membrane</keyword>
<keyword evidence="1" id="KW-1133">Transmembrane helix</keyword>
<dbReference type="Gramene" id="Kaladp0082s0160.1.v1.1">
    <property type="protein sequence ID" value="Kaladp0082s0160.1.v1.1.CDS.1"/>
    <property type="gene ID" value="Kaladp0082s0160.v1.1"/>
</dbReference>
<feature type="transmembrane region" description="Helical" evidence="1">
    <location>
        <begin position="48"/>
        <end position="67"/>
    </location>
</feature>
<keyword evidence="3" id="KW-1185">Reference proteome</keyword>
<dbReference type="EnsemblPlants" id="Kaladp0082s0160.1.v1.1">
    <property type="protein sequence ID" value="Kaladp0082s0160.1.v1.1.CDS.1"/>
    <property type="gene ID" value="Kaladp0082s0160.v1.1"/>
</dbReference>
<evidence type="ECO:0000256" key="1">
    <source>
        <dbReference type="SAM" id="Phobius"/>
    </source>
</evidence>
<reference evidence="2" key="1">
    <citation type="submission" date="2021-01" db="UniProtKB">
        <authorList>
            <consortium name="EnsemblPlants"/>
        </authorList>
    </citation>
    <scope>IDENTIFICATION</scope>
</reference>
<dbReference type="AlphaFoldDB" id="A0A7N0UV85"/>
<name>A0A7N0UV85_KALFE</name>
<organism evidence="2 3">
    <name type="scientific">Kalanchoe fedtschenkoi</name>
    <name type="common">Lavender scallops</name>
    <name type="synonym">South American air plant</name>
    <dbReference type="NCBI Taxonomy" id="63787"/>
    <lineage>
        <taxon>Eukaryota</taxon>
        <taxon>Viridiplantae</taxon>
        <taxon>Streptophyta</taxon>
        <taxon>Embryophyta</taxon>
        <taxon>Tracheophyta</taxon>
        <taxon>Spermatophyta</taxon>
        <taxon>Magnoliopsida</taxon>
        <taxon>eudicotyledons</taxon>
        <taxon>Gunneridae</taxon>
        <taxon>Pentapetalae</taxon>
        <taxon>Saxifragales</taxon>
        <taxon>Crassulaceae</taxon>
        <taxon>Kalanchoe</taxon>
    </lineage>
</organism>
<evidence type="ECO:0000313" key="2">
    <source>
        <dbReference type="EnsemblPlants" id="Kaladp0082s0160.1.v1.1.CDS.1"/>
    </source>
</evidence>
<dbReference type="Proteomes" id="UP000594263">
    <property type="component" value="Unplaced"/>
</dbReference>
<keyword evidence="1" id="KW-0812">Transmembrane</keyword>
<accession>A0A7N0UV85</accession>
<evidence type="ECO:0000313" key="3">
    <source>
        <dbReference type="Proteomes" id="UP000594263"/>
    </source>
</evidence>